<feature type="domain" description="PNPLA" evidence="2">
    <location>
        <begin position="71"/>
        <end position="307"/>
    </location>
</feature>
<evidence type="ECO:0000313" key="4">
    <source>
        <dbReference type="Proteomes" id="UP000199032"/>
    </source>
</evidence>
<keyword evidence="4" id="KW-1185">Reference proteome</keyword>
<dbReference type="STRING" id="1742972.COMA1_50014"/>
<evidence type="ECO:0000313" key="3">
    <source>
        <dbReference type="EMBL" id="CUS38266.1"/>
    </source>
</evidence>
<dbReference type="PROSITE" id="PS51257">
    <property type="entry name" value="PROKAR_LIPOPROTEIN"/>
    <property type="match status" value="1"/>
</dbReference>
<sequence length="480" mass="53818">MKAVHALLTALTRPLVTWMVIGCAMLLLGCEYVRPTMNAPLSHWDPAYGYRSTNLPPSKIGSSDGLFIVASFSGGGARASALSYGVLQELARTLIVWEGRQERLVDELNIINAVSGGSFTAVYYALYGDRIFQDFETQFLRKDWETELRSRIFRSPSNWLRLWSPYFGRAHIFAELLDEALFNGHTFGDLLAKRQRPIINLHASDMASLSRFEFNQRQFNIICSDLSQLPLSVAAASTSALPLLLSPISIKNYAGECGFQPPTRLVEERPTAWGRQRARELRSYLDAKKRPYIHLLDGGLSDNIGMRTVLETTALVGDLESTFQMLGAKNIRKLVYLMVSAETAPDLTQYQLNDIPGLSRVSHALIDIPINRYSTDTMQLLDQAVQQWRLQLRQRPDSAPSIFAPDADIYFINASLTEMTDPEEEARLMNIATNLALTNEEVDHLLQAGSRLLRNNSEFQRLIRDLAHDATTTSTTSDAP</sequence>
<dbReference type="GO" id="GO:0006629">
    <property type="term" value="P:lipid metabolic process"/>
    <property type="evidence" value="ECO:0007669"/>
    <property type="project" value="UniProtKB-KW"/>
</dbReference>
<dbReference type="EMBL" id="CZQA01000011">
    <property type="protein sequence ID" value="CUS38266.1"/>
    <property type="molecule type" value="Genomic_DNA"/>
</dbReference>
<dbReference type="Proteomes" id="UP000199032">
    <property type="component" value="Unassembled WGS sequence"/>
</dbReference>
<dbReference type="OrthoDB" id="9790176at2"/>
<name>A0A0S4LNF3_9BACT</name>
<dbReference type="Pfam" id="PF01734">
    <property type="entry name" value="Patatin"/>
    <property type="match status" value="1"/>
</dbReference>
<organism evidence="3 4">
    <name type="scientific">Candidatus Nitrospira nitrosa</name>
    <dbReference type="NCBI Taxonomy" id="1742972"/>
    <lineage>
        <taxon>Bacteria</taxon>
        <taxon>Pseudomonadati</taxon>
        <taxon>Nitrospirota</taxon>
        <taxon>Nitrospiria</taxon>
        <taxon>Nitrospirales</taxon>
        <taxon>Nitrospiraceae</taxon>
        <taxon>Nitrospira</taxon>
    </lineage>
</organism>
<evidence type="ECO:0000256" key="1">
    <source>
        <dbReference type="ARBA" id="ARBA00023098"/>
    </source>
</evidence>
<dbReference type="SUPFAM" id="SSF52151">
    <property type="entry name" value="FabD/lysophospholipase-like"/>
    <property type="match status" value="1"/>
</dbReference>
<dbReference type="InterPro" id="IPR002641">
    <property type="entry name" value="PNPLA_dom"/>
</dbReference>
<accession>A0A0S4LNF3</accession>
<proteinExistence type="predicted"/>
<dbReference type="InterPro" id="IPR016035">
    <property type="entry name" value="Acyl_Trfase/lysoPLipase"/>
</dbReference>
<gene>
    <name evidence="3" type="ORF">COMA1_50014</name>
</gene>
<reference evidence="3 4" key="1">
    <citation type="submission" date="2015-10" db="EMBL/GenBank/DDBJ databases">
        <authorList>
            <person name="Gilbert D.G."/>
        </authorList>
    </citation>
    <scope>NUCLEOTIDE SEQUENCE [LARGE SCALE GENOMIC DNA]</scope>
    <source>
        <strain evidence="3">COMA1</strain>
    </source>
</reference>
<dbReference type="Gene3D" id="3.40.1090.10">
    <property type="entry name" value="Cytosolic phospholipase A2 catalytic domain"/>
    <property type="match status" value="1"/>
</dbReference>
<evidence type="ECO:0000259" key="2">
    <source>
        <dbReference type="Pfam" id="PF01734"/>
    </source>
</evidence>
<protein>
    <recommendedName>
        <fullName evidence="2">PNPLA domain-containing protein</fullName>
    </recommendedName>
</protein>
<keyword evidence="1" id="KW-0443">Lipid metabolism</keyword>
<dbReference type="AlphaFoldDB" id="A0A0S4LNF3"/>